<name>A0AAU7D8A6_9BACT</name>
<feature type="transmembrane region" description="Helical" evidence="1">
    <location>
        <begin position="79"/>
        <end position="98"/>
    </location>
</feature>
<evidence type="ECO:0000313" key="3">
    <source>
        <dbReference type="EMBL" id="XBH13601.1"/>
    </source>
</evidence>
<evidence type="ECO:0000256" key="1">
    <source>
        <dbReference type="SAM" id="Phobius"/>
    </source>
</evidence>
<dbReference type="EMBL" id="CP121195">
    <property type="protein sequence ID" value="XBH13601.1"/>
    <property type="molecule type" value="Genomic_DNA"/>
</dbReference>
<protein>
    <submittedName>
        <fullName evidence="3">Uncharacterized protein</fullName>
    </submittedName>
</protein>
<dbReference type="KEGG" id="epl:P4G45_00135"/>
<sequence length="105" mass="11323">MAHTSQNGTLTAPRAFGSGYLFGVPLGDLGLFTTLLMSAAVGFAAFFASTFCAIITLLFYKVATSHMPDFTITYKWVGLPVGVVVLLLTLAYLGTLWVKRKLRKG</sequence>
<feature type="transmembrane region" description="Helical" evidence="1">
    <location>
        <begin position="35"/>
        <end position="59"/>
    </location>
</feature>
<dbReference type="RefSeq" id="WP_348267669.1">
    <property type="nucleotide sequence ID" value="NZ_CP121194.1"/>
</dbReference>
<dbReference type="EMBL" id="CP121194">
    <property type="protein sequence ID" value="XBH10164.1"/>
    <property type="molecule type" value="Genomic_DNA"/>
</dbReference>
<evidence type="ECO:0000313" key="2">
    <source>
        <dbReference type="EMBL" id="XBH10164.1"/>
    </source>
</evidence>
<accession>A0AAU7D8A6</accession>
<accession>A0AAU7CYT8</accession>
<keyword evidence="1" id="KW-1133">Transmembrane helix</keyword>
<gene>
    <name evidence="2" type="ORF">P4G45_00135</name>
    <name evidence="3" type="ORF">P8936_00140</name>
</gene>
<proteinExistence type="predicted"/>
<reference evidence="3" key="1">
    <citation type="submission" date="2023-03" db="EMBL/GenBank/DDBJ databases">
        <title>Edaphobacter sp.</title>
        <authorList>
            <person name="Huber K.J."/>
            <person name="Papendorf J."/>
            <person name="Pilke C."/>
            <person name="Bunk B."/>
            <person name="Sproeer C."/>
            <person name="Pester M."/>
        </authorList>
    </citation>
    <scope>NUCLEOTIDE SEQUENCE</scope>
    <source>
        <strain evidence="2">DSM 109919</strain>
        <strain evidence="3">DSM 109920</strain>
    </source>
</reference>
<dbReference type="AlphaFoldDB" id="A0AAU7D8A6"/>
<keyword evidence="1" id="KW-0472">Membrane</keyword>
<keyword evidence="1" id="KW-0812">Transmembrane</keyword>
<organism evidence="3">
    <name type="scientific">Edaphobacter paludis</name>
    <dbReference type="NCBI Taxonomy" id="3035702"/>
    <lineage>
        <taxon>Bacteria</taxon>
        <taxon>Pseudomonadati</taxon>
        <taxon>Acidobacteriota</taxon>
        <taxon>Terriglobia</taxon>
        <taxon>Terriglobales</taxon>
        <taxon>Acidobacteriaceae</taxon>
        <taxon>Edaphobacter</taxon>
    </lineage>
</organism>